<evidence type="ECO:0000313" key="2">
    <source>
        <dbReference type="EMBL" id="KAI2650646.1"/>
    </source>
</evidence>
<evidence type="ECO:0008006" key="4">
    <source>
        <dbReference type="Google" id="ProtNLM"/>
    </source>
</evidence>
<keyword evidence="3" id="KW-1185">Reference proteome</keyword>
<reference evidence="2 3" key="1">
    <citation type="submission" date="2022-01" db="EMBL/GenBank/DDBJ databases">
        <title>A high-quality chromosome-level genome assembly of rohu carp, Labeo rohita.</title>
        <authorList>
            <person name="Arick M.A. II"/>
            <person name="Hsu C.-Y."/>
            <person name="Magbanua Z."/>
            <person name="Pechanova O."/>
            <person name="Grover C."/>
            <person name="Miller E."/>
            <person name="Thrash A."/>
            <person name="Ezzel L."/>
            <person name="Alam S."/>
            <person name="Benzie J."/>
            <person name="Hamilton M."/>
            <person name="Karsi A."/>
            <person name="Lawrence M.L."/>
            <person name="Peterson D.G."/>
        </authorList>
    </citation>
    <scope>NUCLEOTIDE SEQUENCE [LARGE SCALE GENOMIC DNA]</scope>
    <source>
        <strain evidence="3">BAU-BD-2019</strain>
        <tissue evidence="2">Blood</tissue>
    </source>
</reference>
<feature type="region of interest" description="Disordered" evidence="1">
    <location>
        <begin position="16"/>
        <end position="56"/>
    </location>
</feature>
<dbReference type="SUPFAM" id="SSF53098">
    <property type="entry name" value="Ribonuclease H-like"/>
    <property type="match status" value="1"/>
</dbReference>
<dbReference type="Proteomes" id="UP000830375">
    <property type="component" value="Unassembled WGS sequence"/>
</dbReference>
<proteinExistence type="predicted"/>
<comment type="caution">
    <text evidence="2">The sequence shown here is derived from an EMBL/GenBank/DDBJ whole genome shotgun (WGS) entry which is preliminary data.</text>
</comment>
<dbReference type="InterPro" id="IPR012337">
    <property type="entry name" value="RNaseH-like_sf"/>
</dbReference>
<name>A0ABQ8LJ03_LABRO</name>
<gene>
    <name evidence="2" type="ORF">H4Q32_000679</name>
</gene>
<dbReference type="PANTHER" id="PTHR47501:SF7">
    <property type="entry name" value="TRANSPOSASE"/>
    <property type="match status" value="1"/>
</dbReference>
<dbReference type="PANTHER" id="PTHR47501">
    <property type="entry name" value="TRANSPOSASE-RELATED"/>
    <property type="match status" value="1"/>
</dbReference>
<protein>
    <recommendedName>
        <fullName evidence="4">Zinc finger BED domain-containing 1-like protein</fullName>
    </recommendedName>
</protein>
<evidence type="ECO:0000313" key="3">
    <source>
        <dbReference type="Proteomes" id="UP000830375"/>
    </source>
</evidence>
<feature type="compositionally biased region" description="Polar residues" evidence="1">
    <location>
        <begin position="16"/>
        <end position="25"/>
    </location>
</feature>
<feature type="compositionally biased region" description="Acidic residues" evidence="1">
    <location>
        <begin position="285"/>
        <end position="298"/>
    </location>
</feature>
<evidence type="ECO:0000256" key="1">
    <source>
        <dbReference type="SAM" id="MobiDB-lite"/>
    </source>
</evidence>
<sequence>MVWVWHEVSFTITDWSTPKSRQQSGTRKDRWGKMEASSSFSEEGSQQQKASFDGAHSARGRKLLSTACNSTSNLKKHLQRQHGHIKLVAKRQSDMNEQPHKQQKLSFEHKVLPTSKSEINKLVASYVVEEMLPLSTVESLSFRKIICKIPIAGTDQPFSDRKTFAMYLDKCYAMMESELKKTFESTEYVSTTADIWTCHNKSYIGMTAHWIDPSNFHREKAALACKIIKGRHTYDIVATEIEQVHSSYGLSEKVTATVTDNGSNFVKAFREYEPKPAAAAAAASDSEDEGSGEDEEVSFTDVQEVLSTEQEDPGHFTLPPHLRCASHTLNLISTVDIEKWLTVTNKTIYRIATAKCSALWTKASQSTVAAELVESLCGKKLMVPTVTRWNSFHNAVARITEISIPQLTTLCSQLVTKPLTKALDRLQGENDCYYGNLLPTLESLMSKTLALRPGLSEMMANLPDVIVQAIKTRFASVLDSREGLLAAVTLPKFKMRWLREETRREALKTLLITECRASPLAAPHNEEHEVRPPQISPASSSSEDDFFVFEEEQDSGSFGPDREVMEYLKSGSEMGVLDNFPRIKNLSLKYNTAPASSAPVERLFSLGSLVLTPRRNRTIFESRTGQQDNHSVTHSIDLCTRIRHCYGSSCITGLETAA</sequence>
<organism evidence="2 3">
    <name type="scientific">Labeo rohita</name>
    <name type="common">Indian major carp</name>
    <name type="synonym">Cyprinus rohita</name>
    <dbReference type="NCBI Taxonomy" id="84645"/>
    <lineage>
        <taxon>Eukaryota</taxon>
        <taxon>Metazoa</taxon>
        <taxon>Chordata</taxon>
        <taxon>Craniata</taxon>
        <taxon>Vertebrata</taxon>
        <taxon>Euteleostomi</taxon>
        <taxon>Actinopterygii</taxon>
        <taxon>Neopterygii</taxon>
        <taxon>Teleostei</taxon>
        <taxon>Ostariophysi</taxon>
        <taxon>Cypriniformes</taxon>
        <taxon>Cyprinidae</taxon>
        <taxon>Labeoninae</taxon>
        <taxon>Labeonini</taxon>
        <taxon>Labeo</taxon>
    </lineage>
</organism>
<feature type="compositionally biased region" description="Low complexity" evidence="1">
    <location>
        <begin position="35"/>
        <end position="48"/>
    </location>
</feature>
<dbReference type="EMBL" id="JACTAM010000022">
    <property type="protein sequence ID" value="KAI2650646.1"/>
    <property type="molecule type" value="Genomic_DNA"/>
</dbReference>
<accession>A0ABQ8LJ03</accession>
<feature type="region of interest" description="Disordered" evidence="1">
    <location>
        <begin position="277"/>
        <end position="299"/>
    </location>
</feature>